<protein>
    <submittedName>
        <fullName evidence="2">Uncharacterized protein</fullName>
    </submittedName>
</protein>
<dbReference type="AlphaFoldDB" id="A0A1P8KQI1"/>
<evidence type="ECO:0000256" key="1">
    <source>
        <dbReference type="SAM" id="Phobius"/>
    </source>
</evidence>
<dbReference type="KEGG" id="alp:LPB137_13420"/>
<keyword evidence="3" id="KW-1185">Reference proteome</keyword>
<evidence type="ECO:0000313" key="3">
    <source>
        <dbReference type="Proteomes" id="UP000186074"/>
    </source>
</evidence>
<organism evidence="2 3">
    <name type="scientific">Poseidonibacter parvus</name>
    <dbReference type="NCBI Taxonomy" id="1850254"/>
    <lineage>
        <taxon>Bacteria</taxon>
        <taxon>Pseudomonadati</taxon>
        <taxon>Campylobacterota</taxon>
        <taxon>Epsilonproteobacteria</taxon>
        <taxon>Campylobacterales</taxon>
        <taxon>Arcobacteraceae</taxon>
        <taxon>Poseidonibacter</taxon>
    </lineage>
</organism>
<dbReference type="EMBL" id="CP019070">
    <property type="protein sequence ID" value="APW66788.1"/>
    <property type="molecule type" value="Genomic_DNA"/>
</dbReference>
<accession>A0A1P8KQI1</accession>
<proteinExistence type="predicted"/>
<gene>
    <name evidence="2" type="ORF">LPB137_13420</name>
</gene>
<keyword evidence="1" id="KW-1133">Transmembrane helix</keyword>
<keyword evidence="1" id="KW-0812">Transmembrane</keyword>
<sequence length="127" mass="15172">MYYLIYIGDKMIFIALFGFIAFVVISLNMYDNYNLQKIEDYIKKEKCESFIYTKGSYKALCQDKLLQIANSFNLDIKTQKKELVYKEIKDISIDKKSIIINKKEKVSFSKEEELNTFYRNLKQKLNK</sequence>
<dbReference type="Proteomes" id="UP000186074">
    <property type="component" value="Chromosome"/>
</dbReference>
<feature type="transmembrane region" description="Helical" evidence="1">
    <location>
        <begin position="12"/>
        <end position="30"/>
    </location>
</feature>
<name>A0A1P8KQI1_9BACT</name>
<reference evidence="2 3" key="1">
    <citation type="submission" date="2017-01" db="EMBL/GenBank/DDBJ databases">
        <title>Genome sequencing of Arcobacter sp. LPB0137.</title>
        <authorList>
            <person name="Lee G.-W."/>
            <person name="Yi H."/>
        </authorList>
    </citation>
    <scope>NUCLEOTIDE SEQUENCE [LARGE SCALE GENOMIC DNA]</scope>
    <source>
        <strain evidence="2 3">LPB0137</strain>
    </source>
</reference>
<dbReference type="STRING" id="1850254.LPB137_13420"/>
<keyword evidence="1" id="KW-0472">Membrane</keyword>
<evidence type="ECO:0000313" key="2">
    <source>
        <dbReference type="EMBL" id="APW66788.1"/>
    </source>
</evidence>